<protein>
    <recommendedName>
        <fullName evidence="3">Large ribosomal subunit protein uL24 C-terminal domain-containing protein</fullName>
    </recommendedName>
</protein>
<dbReference type="InterPro" id="IPR036561">
    <property type="entry name" value="MAM33_sf"/>
</dbReference>
<dbReference type="Pfam" id="PF17136">
    <property type="entry name" value="ribosomal_L24"/>
    <property type="match status" value="1"/>
</dbReference>
<feature type="domain" description="Large ribosomal subunit protein uL24 C-terminal" evidence="3">
    <location>
        <begin position="260"/>
        <end position="304"/>
    </location>
</feature>
<dbReference type="InterPro" id="IPR008991">
    <property type="entry name" value="Translation_prot_SH3-like_sf"/>
</dbReference>
<dbReference type="InterPro" id="IPR057264">
    <property type="entry name" value="Ribosomal_uL24_C"/>
</dbReference>
<dbReference type="Proteomes" id="UP000823674">
    <property type="component" value="Chromosome A03"/>
</dbReference>
<organism evidence="4 5">
    <name type="scientific">Brassica rapa subsp. trilocularis</name>
    <dbReference type="NCBI Taxonomy" id="1813537"/>
    <lineage>
        <taxon>Eukaryota</taxon>
        <taxon>Viridiplantae</taxon>
        <taxon>Streptophyta</taxon>
        <taxon>Embryophyta</taxon>
        <taxon>Tracheophyta</taxon>
        <taxon>Spermatophyta</taxon>
        <taxon>Magnoliopsida</taxon>
        <taxon>eudicotyledons</taxon>
        <taxon>Gunneridae</taxon>
        <taxon>Pentapetalae</taxon>
        <taxon>rosids</taxon>
        <taxon>malvids</taxon>
        <taxon>Brassicales</taxon>
        <taxon>Brassicaceae</taxon>
        <taxon>Brassiceae</taxon>
        <taxon>Brassica</taxon>
    </lineage>
</organism>
<keyword evidence="1" id="KW-0689">Ribosomal protein</keyword>
<name>A0ABQ7MYV9_BRACM</name>
<evidence type="ECO:0000256" key="1">
    <source>
        <dbReference type="ARBA" id="ARBA00022980"/>
    </source>
</evidence>
<evidence type="ECO:0000313" key="5">
    <source>
        <dbReference type="Proteomes" id="UP000823674"/>
    </source>
</evidence>
<keyword evidence="2" id="KW-0687">Ribonucleoprotein</keyword>
<gene>
    <name evidence="4" type="primary">A03g501910.1_BraROA</name>
    <name evidence="4" type="ORF">IGI04_009991</name>
</gene>
<sequence>MSLFCGASSTVATLPFLVVRSPVTLQTGAQRVTLGGGSHQFSRASSLISFSRGSMLSAITADENLVSVLESEINCSVVKEVPGEDELPEGFPFRIGDITGDRVLHLIREFEDETIFVRIGDDEEKEEPNDHHAEGLIGIPMVISVTKQDDGPCLDFIAKAYVGEIVIEAVYVEEEPRKHTCPYQGPDFDDLDDNLQKAFHRFLEVRGIKPTFTEFVVDYMADKEGRERVQWLKDVKSFGKTGEVTKIFTHNSTIVIKDVSLTTKHMKSREEGEPGQILKIEALIHSSNAMLYSKEKEVVSRVGHKGP</sequence>
<comment type="caution">
    <text evidence="4">The sequence shown here is derived from an EMBL/GenBank/DDBJ whole genome shotgun (WGS) entry which is preliminary data.</text>
</comment>
<dbReference type="InterPro" id="IPR003428">
    <property type="entry name" value="MAM33"/>
</dbReference>
<dbReference type="PANTHER" id="PTHR10826:SF31">
    <property type="entry name" value="(RAPE) HYPOTHETICAL PROTEIN"/>
    <property type="match status" value="1"/>
</dbReference>
<dbReference type="Gene3D" id="3.10.280.10">
    <property type="entry name" value="Mitochondrial glycoprotein"/>
    <property type="match status" value="1"/>
</dbReference>
<evidence type="ECO:0000259" key="3">
    <source>
        <dbReference type="Pfam" id="PF17136"/>
    </source>
</evidence>
<reference evidence="4 5" key="1">
    <citation type="submission" date="2021-03" db="EMBL/GenBank/DDBJ databases">
        <authorList>
            <person name="King G.J."/>
            <person name="Bancroft I."/>
            <person name="Baten A."/>
            <person name="Bloomfield J."/>
            <person name="Borpatragohain P."/>
            <person name="He Z."/>
            <person name="Irish N."/>
            <person name="Irwin J."/>
            <person name="Liu K."/>
            <person name="Mauleon R.P."/>
            <person name="Moore J."/>
            <person name="Morris R."/>
            <person name="Ostergaard L."/>
            <person name="Wang B."/>
            <person name="Wells R."/>
        </authorList>
    </citation>
    <scope>NUCLEOTIDE SEQUENCE [LARGE SCALE GENOMIC DNA]</scope>
    <source>
        <strain evidence="4">R-o-18</strain>
        <tissue evidence="4">Leaf</tissue>
    </source>
</reference>
<dbReference type="Pfam" id="PF02330">
    <property type="entry name" value="MAM33"/>
    <property type="match status" value="1"/>
</dbReference>
<dbReference type="CDD" id="cd06089">
    <property type="entry name" value="KOW_RPL26"/>
    <property type="match status" value="1"/>
</dbReference>
<evidence type="ECO:0000256" key="2">
    <source>
        <dbReference type="ARBA" id="ARBA00023274"/>
    </source>
</evidence>
<accession>A0ABQ7MYV9</accession>
<dbReference type="PANTHER" id="PTHR10826">
    <property type="entry name" value="COMPLEMENT COMPONENT 1"/>
    <property type="match status" value="1"/>
</dbReference>
<dbReference type="SUPFAM" id="SSF50104">
    <property type="entry name" value="Translation proteins SH3-like domain"/>
    <property type="match status" value="1"/>
</dbReference>
<dbReference type="InterPro" id="IPR041988">
    <property type="entry name" value="Ribosomal_uL24_KOW"/>
</dbReference>
<dbReference type="SUPFAM" id="SSF54529">
    <property type="entry name" value="Mitochondrial glycoprotein MAM33-like"/>
    <property type="match status" value="1"/>
</dbReference>
<proteinExistence type="predicted"/>
<evidence type="ECO:0000313" key="4">
    <source>
        <dbReference type="EMBL" id="KAG5403872.1"/>
    </source>
</evidence>
<keyword evidence="5" id="KW-1185">Reference proteome</keyword>
<dbReference type="EMBL" id="JADBGQ010000003">
    <property type="protein sequence ID" value="KAG5403872.1"/>
    <property type="molecule type" value="Genomic_DNA"/>
</dbReference>